<keyword evidence="4" id="KW-1185">Reference proteome</keyword>
<keyword evidence="1" id="KW-0472">Membrane</keyword>
<gene>
    <name evidence="3" type="primary">PCDH15_4</name>
    <name evidence="3" type="ORF">ATANTOWER_017253</name>
</gene>
<feature type="non-terminal residue" evidence="3">
    <location>
        <position position="1"/>
    </location>
</feature>
<feature type="transmembrane region" description="Helical" evidence="1">
    <location>
        <begin position="107"/>
        <end position="130"/>
    </location>
</feature>
<feature type="domain" description="Protocadherin-15" evidence="2">
    <location>
        <begin position="1"/>
        <end position="91"/>
    </location>
</feature>
<dbReference type="InterPro" id="IPR056989">
    <property type="entry name" value="PCDH15_12th_dom"/>
</dbReference>
<accession>A0ABU7BQT9</accession>
<protein>
    <submittedName>
        <fullName evidence="3">Protocadherin-15</fullName>
    </submittedName>
</protein>
<dbReference type="EMBL" id="JAHUTI010062575">
    <property type="protein sequence ID" value="MED6252802.1"/>
    <property type="molecule type" value="Genomic_DNA"/>
</dbReference>
<proteinExistence type="predicted"/>
<reference evidence="3 4" key="1">
    <citation type="submission" date="2021-07" db="EMBL/GenBank/DDBJ databases">
        <authorList>
            <person name="Palmer J.M."/>
        </authorList>
    </citation>
    <scope>NUCLEOTIDE SEQUENCE [LARGE SCALE GENOMIC DNA]</scope>
    <source>
        <strain evidence="3 4">AT_MEX2019</strain>
        <tissue evidence="3">Muscle</tissue>
    </source>
</reference>
<keyword evidence="1" id="KW-1133">Transmembrane helix</keyword>
<keyword evidence="1" id="KW-0812">Transmembrane</keyword>
<name>A0ABU7BQT9_9TELE</name>
<evidence type="ECO:0000313" key="4">
    <source>
        <dbReference type="Proteomes" id="UP001345963"/>
    </source>
</evidence>
<dbReference type="Pfam" id="PF23206">
    <property type="entry name" value="PCDH15_12th"/>
    <property type="match status" value="1"/>
</dbReference>
<evidence type="ECO:0000259" key="2">
    <source>
        <dbReference type="Pfam" id="PF23206"/>
    </source>
</evidence>
<evidence type="ECO:0000256" key="1">
    <source>
        <dbReference type="SAM" id="Phobius"/>
    </source>
</evidence>
<evidence type="ECO:0000313" key="3">
    <source>
        <dbReference type="EMBL" id="MED6252802.1"/>
    </source>
</evidence>
<sequence>ILERYVQEQVVSAKVVVETIGPHRDGETTELEDYTKSDLMIYAIDPLTNRAVSRQELFKFLDGKLLDINKEFQSFLPPGGRILEIRTPEVVASVKKAVHSVGYTEGALLALAVIIIICCVPAILIVIITYRQRQAECAKTARIQMALPTGKPGGGTANNLYEELGDNAM</sequence>
<dbReference type="Proteomes" id="UP001345963">
    <property type="component" value="Unassembled WGS sequence"/>
</dbReference>
<comment type="caution">
    <text evidence="3">The sequence shown here is derived from an EMBL/GenBank/DDBJ whole genome shotgun (WGS) entry which is preliminary data.</text>
</comment>
<organism evidence="3 4">
    <name type="scientific">Ataeniobius toweri</name>
    <dbReference type="NCBI Taxonomy" id="208326"/>
    <lineage>
        <taxon>Eukaryota</taxon>
        <taxon>Metazoa</taxon>
        <taxon>Chordata</taxon>
        <taxon>Craniata</taxon>
        <taxon>Vertebrata</taxon>
        <taxon>Euteleostomi</taxon>
        <taxon>Actinopterygii</taxon>
        <taxon>Neopterygii</taxon>
        <taxon>Teleostei</taxon>
        <taxon>Neoteleostei</taxon>
        <taxon>Acanthomorphata</taxon>
        <taxon>Ovalentaria</taxon>
        <taxon>Atherinomorphae</taxon>
        <taxon>Cyprinodontiformes</taxon>
        <taxon>Goodeidae</taxon>
        <taxon>Ataeniobius</taxon>
    </lineage>
</organism>